<dbReference type="GO" id="GO:0043812">
    <property type="term" value="F:phosphatidylinositol-4-phosphate phosphatase activity"/>
    <property type="evidence" value="ECO:0007669"/>
    <property type="project" value="TreeGrafter"/>
</dbReference>
<evidence type="ECO:0000256" key="1">
    <source>
        <dbReference type="SAM" id="Phobius"/>
    </source>
</evidence>
<keyword evidence="1" id="KW-0472">Membrane</keyword>
<accession>E0S6B4</accession>
<gene>
    <name evidence="3" type="ORF">Eint_031060</name>
</gene>
<dbReference type="Pfam" id="PF02383">
    <property type="entry name" value="Syja_N"/>
    <property type="match status" value="1"/>
</dbReference>
<dbReference type="OrthoDB" id="405996at2759"/>
<sequence>MNMGTSLKVSTSPEEIMLENIDKNTTLILKRQKMDSGKSVYHSYGVYGIVTISKSSYLILVVDAVLRGMMYEHAVYEIQDVEIIRLKRSKTENFSSEMKEVRKFLRNTGIYFSTYPLHKSISIKKDDDLDFLFNSLPLERFLKHVGDQGSLFSLSCIQGFFGSIDVGAVCLRLISRRSWRRAGARYFSRGSDSSGYVSNYVETEQIVYEGEKTTSHLQVRGSIPLMWKHVLGREYNPKIVISNRKILHLADDIMRSKYGDVLYLNLIRSSGYEGELHDAYESELLGNNKKGVHFNFFEEGGIFEGDTQERFLGLVDETLSLFGYKGPESSQNGVIRTNCIDCLDRTNISQFIIGEHVLSKQLSHFDIGNKENIYDQMKYLWYKNGNSLSMQYSGSFALKSHFLSRRKQRPIDTLRDSAIGLQRYFINRLCHGSLQVTYEILTTDLEGKKVNLHRDRMGAIKTIFLFLLLTTCTASWAVTGIFVLSLLFSTLVTSIVTVVTMIVFLDFLIQKPKGATQ</sequence>
<dbReference type="PANTHER" id="PTHR45662">
    <property type="entry name" value="PHOSPHATIDYLINOSITIDE PHOSPHATASE SAC1"/>
    <property type="match status" value="1"/>
</dbReference>
<feature type="domain" description="SAC" evidence="2">
    <location>
        <begin position="66"/>
        <end position="394"/>
    </location>
</feature>
<dbReference type="PROSITE" id="PS50275">
    <property type="entry name" value="SAC"/>
    <property type="match status" value="1"/>
</dbReference>
<dbReference type="Proteomes" id="UP000002313">
    <property type="component" value="Chromosome III"/>
</dbReference>
<feature type="transmembrane region" description="Helical" evidence="1">
    <location>
        <begin position="490"/>
        <end position="509"/>
    </location>
</feature>
<protein>
    <submittedName>
        <fullName evidence="3">Phosphoinositide polyphosphatase</fullName>
    </submittedName>
</protein>
<dbReference type="GO" id="GO:0046856">
    <property type="term" value="P:phosphatidylinositol dephosphorylation"/>
    <property type="evidence" value="ECO:0007669"/>
    <property type="project" value="TreeGrafter"/>
</dbReference>
<feature type="transmembrane region" description="Helical" evidence="1">
    <location>
        <begin position="44"/>
        <end position="66"/>
    </location>
</feature>
<dbReference type="InterPro" id="IPR002013">
    <property type="entry name" value="SAC_dom"/>
</dbReference>
<dbReference type="HOGENOM" id="CLU_003016_7_3_1"/>
<name>E0S6B4_ENCIT</name>
<dbReference type="AlphaFoldDB" id="E0S6B4"/>
<evidence type="ECO:0000259" key="2">
    <source>
        <dbReference type="PROSITE" id="PS50275"/>
    </source>
</evidence>
<reference evidence="3 4" key="2">
    <citation type="journal article" date="2012" name="Proc. Natl. Acad. Sci. U.S.A.">
        <title>Gain and loss of multiple functionally related, horizontally transferred genes in the reduced genomes of two microsporidian parasites.</title>
        <authorList>
            <person name="Pombert J.-F."/>
            <person name="Selman M."/>
            <person name="Burki F."/>
            <person name="Bardell F.T."/>
            <person name="Farinelli L."/>
            <person name="Solter L.F."/>
            <person name="Whitman D.W."/>
            <person name="Weiss L.M."/>
            <person name="Corradi N."/>
            <person name="Keeling P.J."/>
        </authorList>
    </citation>
    <scope>NUCLEOTIDE SEQUENCE [LARGE SCALE GENOMIC DNA]</scope>
    <source>
        <strain evidence="3 4">ATCC 50506</strain>
    </source>
</reference>
<proteinExistence type="predicted"/>
<dbReference type="GeneID" id="9698819"/>
<evidence type="ECO:0000313" key="4">
    <source>
        <dbReference type="Proteomes" id="UP000002313"/>
    </source>
</evidence>
<reference evidence="3 4" key="1">
    <citation type="journal article" date="2010" name="Nat. Commun.">
        <title>The complete sequence of the smallest known nuclear genome from the microsporidian Encephalitozoon intestinalis.</title>
        <authorList>
            <person name="Corradi N."/>
            <person name="Pombert J.-F."/>
            <person name="Farinelli L."/>
            <person name="Didier E.S."/>
            <person name="Keeling P.J."/>
        </authorList>
    </citation>
    <scope>NUCLEOTIDE SEQUENCE [LARGE SCALE GENOMIC DNA]</scope>
    <source>
        <strain evidence="3 4">ATCC 50506</strain>
    </source>
</reference>
<keyword evidence="1" id="KW-0812">Transmembrane</keyword>
<dbReference type="EMBL" id="CP001944">
    <property type="protein sequence ID" value="ADM11249.1"/>
    <property type="molecule type" value="Genomic_DNA"/>
</dbReference>
<dbReference type="PANTHER" id="PTHR45662:SF2">
    <property type="entry name" value="PHOSPHATIDYLINOSITOL-3-PHOSPHATASE SAC1"/>
    <property type="match status" value="1"/>
</dbReference>
<dbReference type="KEGG" id="ein:Eint_031060"/>
<dbReference type="RefSeq" id="XP_003072609.1">
    <property type="nucleotide sequence ID" value="XM_003072563.1"/>
</dbReference>
<evidence type="ECO:0000313" key="3">
    <source>
        <dbReference type="EMBL" id="ADM11249.1"/>
    </source>
</evidence>
<organism evidence="3 4">
    <name type="scientific">Encephalitozoon intestinalis (strain ATCC 50506)</name>
    <name type="common">Microsporidian parasite</name>
    <name type="synonym">Septata intestinalis</name>
    <dbReference type="NCBI Taxonomy" id="876142"/>
    <lineage>
        <taxon>Eukaryota</taxon>
        <taxon>Fungi</taxon>
        <taxon>Fungi incertae sedis</taxon>
        <taxon>Microsporidia</taxon>
        <taxon>Unikaryonidae</taxon>
        <taxon>Encephalitozoon</taxon>
    </lineage>
</organism>
<dbReference type="GO" id="GO:0005783">
    <property type="term" value="C:endoplasmic reticulum"/>
    <property type="evidence" value="ECO:0007669"/>
    <property type="project" value="TreeGrafter"/>
</dbReference>
<keyword evidence="1" id="KW-1133">Transmembrane helix</keyword>
<keyword evidence="4" id="KW-1185">Reference proteome</keyword>
<dbReference type="VEuPathDB" id="MicrosporidiaDB:Eint_031060"/>
<feature type="transmembrane region" description="Helical" evidence="1">
    <location>
        <begin position="463"/>
        <end position="484"/>
    </location>
</feature>